<proteinExistence type="predicted"/>
<sequence length="68" mass="7611">MQVNIKCKNTATGAITTVKIVLEYSNVMSGGLYFTWTLTLSRSLTQTEQDFNKVTLMSSSRLLIVMTM</sequence>
<organism evidence="1">
    <name type="scientific">Solanum chacoense</name>
    <name type="common">Chaco potato</name>
    <dbReference type="NCBI Taxonomy" id="4108"/>
    <lineage>
        <taxon>Eukaryota</taxon>
        <taxon>Viridiplantae</taxon>
        <taxon>Streptophyta</taxon>
        <taxon>Embryophyta</taxon>
        <taxon>Tracheophyta</taxon>
        <taxon>Spermatophyta</taxon>
        <taxon>Magnoliopsida</taxon>
        <taxon>eudicotyledons</taxon>
        <taxon>Gunneridae</taxon>
        <taxon>Pentapetalae</taxon>
        <taxon>asterids</taxon>
        <taxon>lamiids</taxon>
        <taxon>Solanales</taxon>
        <taxon>Solanaceae</taxon>
        <taxon>Solanoideae</taxon>
        <taxon>Solaneae</taxon>
        <taxon>Solanum</taxon>
    </lineage>
</organism>
<name>A0A0V0HG99_SOLCH</name>
<accession>A0A0V0HG99</accession>
<dbReference type="AlphaFoldDB" id="A0A0V0HG99"/>
<protein>
    <submittedName>
        <fullName evidence="1">Putative ovule protein</fullName>
    </submittedName>
</protein>
<dbReference type="EMBL" id="GEDG01019990">
    <property type="protein sequence ID" value="JAP19489.1"/>
    <property type="molecule type" value="Transcribed_RNA"/>
</dbReference>
<evidence type="ECO:0000313" key="1">
    <source>
        <dbReference type="EMBL" id="JAP19489.1"/>
    </source>
</evidence>
<reference evidence="1" key="1">
    <citation type="submission" date="2015-12" db="EMBL/GenBank/DDBJ databases">
        <title>Gene expression during late stages of embryo sac development: a critical building block for successful pollen-pistil interactions.</title>
        <authorList>
            <person name="Liu Y."/>
            <person name="Joly V."/>
            <person name="Sabar M."/>
            <person name="Matton D.P."/>
        </authorList>
    </citation>
    <scope>NUCLEOTIDE SEQUENCE</scope>
</reference>